<dbReference type="Pfam" id="PF00126">
    <property type="entry name" value="HTH_1"/>
    <property type="match status" value="1"/>
</dbReference>
<dbReference type="PANTHER" id="PTHR19211:SF14">
    <property type="entry name" value="ATP-BINDING CASSETTE SUB-FAMILY F MEMBER 1"/>
    <property type="match status" value="1"/>
</dbReference>
<dbReference type="InterPro" id="IPR027417">
    <property type="entry name" value="P-loop_NTPase"/>
</dbReference>
<dbReference type="InterPro" id="IPR005119">
    <property type="entry name" value="LysR_subst-bd"/>
</dbReference>
<feature type="coiled-coil region" evidence="8">
    <location>
        <begin position="243"/>
        <end position="270"/>
    </location>
</feature>
<dbReference type="FunFam" id="3.40.50.300:FF:002053">
    <property type="entry name" value="ABC transporter ATP-binding protein"/>
    <property type="match status" value="1"/>
</dbReference>
<dbReference type="PROSITE" id="PS50931">
    <property type="entry name" value="HTH_LYSR"/>
    <property type="match status" value="1"/>
</dbReference>
<dbReference type="SUPFAM" id="SSF53850">
    <property type="entry name" value="Periplasmic binding protein-like II"/>
    <property type="match status" value="1"/>
</dbReference>
<dbReference type="Gene3D" id="3.40.190.290">
    <property type="match status" value="1"/>
</dbReference>
<evidence type="ECO:0000313" key="13">
    <source>
        <dbReference type="Proteomes" id="UP000254741"/>
    </source>
</evidence>
<organism evidence="12 13">
    <name type="scientific">Salmonella enterica subsp. arizonae</name>
    <dbReference type="NCBI Taxonomy" id="59203"/>
    <lineage>
        <taxon>Bacteria</taxon>
        <taxon>Pseudomonadati</taxon>
        <taxon>Pseudomonadota</taxon>
        <taxon>Gammaproteobacteria</taxon>
        <taxon>Enterobacterales</taxon>
        <taxon>Enterobacteriaceae</taxon>
        <taxon>Salmonella</taxon>
    </lineage>
</organism>
<keyword evidence="2" id="KW-0677">Repeat</keyword>
<proteinExistence type="inferred from homology"/>
<keyword evidence="3" id="KW-0547">Nucleotide-binding</keyword>
<dbReference type="InterPro" id="IPR050611">
    <property type="entry name" value="ABCF"/>
</dbReference>
<dbReference type="InterPro" id="IPR036390">
    <property type="entry name" value="WH_DNA-bd_sf"/>
</dbReference>
<dbReference type="InterPro" id="IPR003439">
    <property type="entry name" value="ABC_transporter-like_ATP-bd"/>
</dbReference>
<dbReference type="EMBL" id="UGXG01000002">
    <property type="protein sequence ID" value="SUG45413.1"/>
    <property type="molecule type" value="Genomic_DNA"/>
</dbReference>
<dbReference type="InterPro" id="IPR017871">
    <property type="entry name" value="ABC_transporter-like_CS"/>
</dbReference>
<dbReference type="SUPFAM" id="SSF46785">
    <property type="entry name" value="Winged helix' DNA-binding domain"/>
    <property type="match status" value="1"/>
</dbReference>
<dbReference type="Pfam" id="PF03466">
    <property type="entry name" value="LysR_substrate"/>
    <property type="match status" value="1"/>
</dbReference>
<dbReference type="PROSITE" id="PS00211">
    <property type="entry name" value="ABC_TRANSPORTER_1"/>
    <property type="match status" value="1"/>
</dbReference>
<dbReference type="PROSITE" id="PS50893">
    <property type="entry name" value="ABC_TRANSPORTER_2"/>
    <property type="match status" value="1"/>
</dbReference>
<dbReference type="InterPro" id="IPR036388">
    <property type="entry name" value="WH-like_DNA-bd_sf"/>
</dbReference>
<feature type="domain" description="HTH lysR-type" evidence="11">
    <location>
        <begin position="336"/>
        <end position="393"/>
    </location>
</feature>
<keyword evidence="6" id="KW-0238">DNA-binding</keyword>
<dbReference type="Gene3D" id="3.40.50.300">
    <property type="entry name" value="P-loop containing nucleotide triphosphate hydrolases"/>
    <property type="match status" value="1"/>
</dbReference>
<evidence type="ECO:0000256" key="5">
    <source>
        <dbReference type="ARBA" id="ARBA00023015"/>
    </source>
</evidence>
<dbReference type="PANTHER" id="PTHR19211">
    <property type="entry name" value="ATP-BINDING TRANSPORT PROTEIN-RELATED"/>
    <property type="match status" value="1"/>
</dbReference>
<dbReference type="SUPFAM" id="SSF52540">
    <property type="entry name" value="P-loop containing nucleoside triphosphate hydrolases"/>
    <property type="match status" value="1"/>
</dbReference>
<dbReference type="GO" id="GO:0003700">
    <property type="term" value="F:DNA-binding transcription factor activity"/>
    <property type="evidence" value="ECO:0007669"/>
    <property type="project" value="InterPro"/>
</dbReference>
<evidence type="ECO:0000259" key="11">
    <source>
        <dbReference type="PROSITE" id="PS50931"/>
    </source>
</evidence>
<keyword evidence="8" id="KW-0175">Coiled coil</keyword>
<name>A0A379T550_SALER</name>
<gene>
    <name evidence="12" type="primary">yheS_1</name>
    <name evidence="12" type="ORF">NCTC8297_00582</name>
</gene>
<keyword evidence="7" id="KW-0804">Transcription</keyword>
<accession>A0A379T550</accession>
<evidence type="ECO:0000259" key="10">
    <source>
        <dbReference type="PROSITE" id="PS50893"/>
    </source>
</evidence>
<dbReference type="SMART" id="SM00382">
    <property type="entry name" value="AAA"/>
    <property type="match status" value="1"/>
</dbReference>
<keyword evidence="5" id="KW-0805">Transcription regulation</keyword>
<dbReference type="GO" id="GO:0005524">
    <property type="term" value="F:ATP binding"/>
    <property type="evidence" value="ECO:0007669"/>
    <property type="project" value="UniProtKB-KW"/>
</dbReference>
<evidence type="ECO:0000256" key="1">
    <source>
        <dbReference type="ARBA" id="ARBA00009437"/>
    </source>
</evidence>
<dbReference type="AlphaFoldDB" id="A0A379T550"/>
<evidence type="ECO:0000256" key="6">
    <source>
        <dbReference type="ARBA" id="ARBA00023125"/>
    </source>
</evidence>
<feature type="region of interest" description="Disordered" evidence="9">
    <location>
        <begin position="209"/>
        <end position="236"/>
    </location>
</feature>
<evidence type="ECO:0000256" key="7">
    <source>
        <dbReference type="ARBA" id="ARBA00023163"/>
    </source>
</evidence>
<dbReference type="Proteomes" id="UP000254741">
    <property type="component" value="Unassembled WGS sequence"/>
</dbReference>
<dbReference type="GO" id="GO:0003677">
    <property type="term" value="F:DNA binding"/>
    <property type="evidence" value="ECO:0007669"/>
    <property type="project" value="UniProtKB-KW"/>
</dbReference>
<evidence type="ECO:0000256" key="2">
    <source>
        <dbReference type="ARBA" id="ARBA00022737"/>
    </source>
</evidence>
<dbReference type="GO" id="GO:0016887">
    <property type="term" value="F:ATP hydrolysis activity"/>
    <property type="evidence" value="ECO:0007669"/>
    <property type="project" value="InterPro"/>
</dbReference>
<keyword evidence="4 12" id="KW-0067">ATP-binding</keyword>
<evidence type="ECO:0000256" key="3">
    <source>
        <dbReference type="ARBA" id="ARBA00022741"/>
    </source>
</evidence>
<evidence type="ECO:0000313" key="12">
    <source>
        <dbReference type="EMBL" id="SUG45413.1"/>
    </source>
</evidence>
<sequence length="637" mass="71778">MEKVSAGYGERIILESIKLNLVPGSRIGLLGRNGAGKSTLIKLLAGELEPLHGEIGLAKGIKLGYFAQHQLEYLRADESPLQHMARLAPQELEQKLRDYLGGFGFQGDKVTEETQRFSGGEKARLVLALIVWQRPNLLLLDEPTNHLDLDMRQALTEALIDFDGALVVVSHDRHLIRSTTDDLYLVHDKKVEPFDGDLEDYQQWLSDVQKQENQSDEPVKENANSAQSRKDQKRREAELRTLTQPLRKEIARLEKEMEKLNAQLAQAEEKLGDSSLYDPSRKAEMTECLQLQARAKSGMEECEMAWLEAQEQLEQMMQKRLITEGRTMSVSVTDDITFRKLTIFMTFMEKGNIARTAEVLDISGVSVHRALHTLEENVRCPLFVHKGRNLIAQPAAWTLLEYCQEVMHVMARGLEETRKTAGVGQGRLRVGTLYSLTLETVPHLIMGMKLRRPDLELDLTMGSNEVLLKMLEDGTLDAILISISESDIDRNSLEVLPLFHDDIYLAAPATATIDTSSPADLRDYRDQKFVSLAEGFATYAGFQEAFHVAGFEPEIVTRVNDIFSMLSLVQAGVGFTLMPGRMKKMYENTVQLLKLSESYQMQQLIAIVFARNRERDPSLLALAAEGRMYARSLQTVG</sequence>
<protein>
    <submittedName>
        <fullName evidence="12">Glutathione ABC transporter ATP-binding protein</fullName>
    </submittedName>
</protein>
<dbReference type="InterPro" id="IPR000847">
    <property type="entry name" value="LysR_HTH_N"/>
</dbReference>
<dbReference type="CDD" id="cd03221">
    <property type="entry name" value="ABCF_EF-3"/>
    <property type="match status" value="1"/>
</dbReference>
<evidence type="ECO:0000256" key="4">
    <source>
        <dbReference type="ARBA" id="ARBA00022840"/>
    </source>
</evidence>
<comment type="similarity">
    <text evidence="1">Belongs to the LysR transcriptional regulatory family.</text>
</comment>
<feature type="domain" description="ABC transporter" evidence="10">
    <location>
        <begin position="1"/>
        <end position="213"/>
    </location>
</feature>
<dbReference type="Pfam" id="PF00005">
    <property type="entry name" value="ABC_tran"/>
    <property type="match status" value="1"/>
</dbReference>
<evidence type="ECO:0000256" key="9">
    <source>
        <dbReference type="SAM" id="MobiDB-lite"/>
    </source>
</evidence>
<dbReference type="InterPro" id="IPR003593">
    <property type="entry name" value="AAA+_ATPase"/>
</dbReference>
<reference evidence="12 13" key="1">
    <citation type="submission" date="2018-06" db="EMBL/GenBank/DDBJ databases">
        <authorList>
            <consortium name="Pathogen Informatics"/>
            <person name="Doyle S."/>
        </authorList>
    </citation>
    <scope>NUCLEOTIDE SEQUENCE [LARGE SCALE GENOMIC DNA]</scope>
    <source>
        <strain evidence="12 13">NCTC8297</strain>
    </source>
</reference>
<dbReference type="Gene3D" id="1.10.10.10">
    <property type="entry name" value="Winged helix-like DNA-binding domain superfamily/Winged helix DNA-binding domain"/>
    <property type="match status" value="1"/>
</dbReference>
<evidence type="ECO:0000256" key="8">
    <source>
        <dbReference type="SAM" id="Coils"/>
    </source>
</evidence>